<dbReference type="GO" id="GO:1903457">
    <property type="term" value="P:lactate catabolic process"/>
    <property type="evidence" value="ECO:0007669"/>
    <property type="project" value="TreeGrafter"/>
</dbReference>
<evidence type="ECO:0000256" key="1">
    <source>
        <dbReference type="ARBA" id="ARBA00008000"/>
    </source>
</evidence>
<evidence type="ECO:0000313" key="5">
    <source>
        <dbReference type="EMBL" id="GGA84110.1"/>
    </source>
</evidence>
<proteinExistence type="inferred from homology"/>
<dbReference type="Gene3D" id="3.30.465.10">
    <property type="match status" value="1"/>
</dbReference>
<dbReference type="AlphaFoldDB" id="A0A8J2U7M0"/>
<name>A0A8J2U7M0_9GAMM</name>
<dbReference type="InterPro" id="IPR006094">
    <property type="entry name" value="Oxid_FAD_bind_N"/>
</dbReference>
<protein>
    <submittedName>
        <fullName evidence="5">4-cresol dehydrogenase</fullName>
    </submittedName>
</protein>
<dbReference type="GO" id="GO:0004458">
    <property type="term" value="F:D-lactate dehydrogenase (cytochrome) activity"/>
    <property type="evidence" value="ECO:0007669"/>
    <property type="project" value="TreeGrafter"/>
</dbReference>
<dbReference type="SUPFAM" id="SSF56176">
    <property type="entry name" value="FAD-binding/transporter-associated domain-like"/>
    <property type="match status" value="1"/>
</dbReference>
<evidence type="ECO:0000256" key="2">
    <source>
        <dbReference type="ARBA" id="ARBA00022630"/>
    </source>
</evidence>
<keyword evidence="6" id="KW-1185">Reference proteome</keyword>
<keyword evidence="3" id="KW-0274">FAD</keyword>
<dbReference type="GO" id="GO:0008720">
    <property type="term" value="F:D-lactate dehydrogenase (NAD+) activity"/>
    <property type="evidence" value="ECO:0007669"/>
    <property type="project" value="TreeGrafter"/>
</dbReference>
<dbReference type="EMBL" id="BMDX01000016">
    <property type="protein sequence ID" value="GGA84110.1"/>
    <property type="molecule type" value="Genomic_DNA"/>
</dbReference>
<dbReference type="RefSeq" id="WP_087506673.1">
    <property type="nucleotide sequence ID" value="NZ_BMDX01000016.1"/>
</dbReference>
<dbReference type="Gene3D" id="3.40.462.10">
    <property type="entry name" value="FAD-linked oxidases, C-terminal domain"/>
    <property type="match status" value="1"/>
</dbReference>
<dbReference type="OrthoDB" id="9811557at2"/>
<comment type="similarity">
    <text evidence="1">Belongs to the FAD-binding oxidoreductase/transferase type 4 family.</text>
</comment>
<comment type="caution">
    <text evidence="5">The sequence shown here is derived from an EMBL/GenBank/DDBJ whole genome shotgun (WGS) entry which is preliminary data.</text>
</comment>
<dbReference type="InterPro" id="IPR016166">
    <property type="entry name" value="FAD-bd_PCMH"/>
</dbReference>
<dbReference type="PANTHER" id="PTHR11748:SF111">
    <property type="entry name" value="D-LACTATE DEHYDROGENASE, MITOCHONDRIAL-RELATED"/>
    <property type="match status" value="1"/>
</dbReference>
<dbReference type="PROSITE" id="PS51387">
    <property type="entry name" value="FAD_PCMH"/>
    <property type="match status" value="1"/>
</dbReference>
<sequence>MANHPITTCPESFQGVTWLDQQRAQSTYGGNAIGASRTLFGAFILNEQSQVADVLAWANSQGACLQPISSGRNWGYGSALPVSDKQPIYILDLSGLKKVIDFDEQLGLITLEPGVTQGDLVAWLQERNLDFMVPVTGAGPNCSIVGNALERGYGITPYADHFAAVTAVTAYLADGRQYRSSLYGMDNSQHHLADRSFKWKVGPYLDGLFTQSNMGVVTEMTIRLAKCPQDFESFYVQFSQDEDLEVAVNLMQNILRDYEGVVGSINLMDRRRILSMVAPNPNGPEQHKVMSEEQCQKLAKKYQVPGWMLVGSIYGSKEIVKAARKDIHRRVRKHAYRTIFSEGWLLRTARLVLKILPTSLMKDEREQLQAMAEGIQIMLGQPNQVALPLAYWRNPNVQADKSKEMNPAKDGCGLMWYAPLVPTKADHMRAFVNMVRDVCPQYGIEPLITLTNLRFDLTDSTIPILFNAADSDATKQAKACLDELVEKGLSQGCVPYRLNVDQQNKMLDPELTCWQLSKAIKQVMDPNNVIAPGRYQP</sequence>
<dbReference type="Gene3D" id="3.30.43.10">
    <property type="entry name" value="Uridine Diphospho-n-acetylenolpyruvylglucosamine Reductase, domain 2"/>
    <property type="match status" value="1"/>
</dbReference>
<dbReference type="Proteomes" id="UP000619743">
    <property type="component" value="Unassembled WGS sequence"/>
</dbReference>
<accession>A0A8J2U7M0</accession>
<reference evidence="6" key="1">
    <citation type="journal article" date="2019" name="Int. J. Syst. Evol. Microbiol.">
        <title>The Global Catalogue of Microorganisms (GCM) 10K type strain sequencing project: providing services to taxonomists for standard genome sequencing and annotation.</title>
        <authorList>
            <consortium name="The Broad Institute Genomics Platform"/>
            <consortium name="The Broad Institute Genome Sequencing Center for Infectious Disease"/>
            <person name="Wu L."/>
            <person name="Ma J."/>
        </authorList>
    </citation>
    <scope>NUCLEOTIDE SEQUENCE [LARGE SCALE GENOMIC DNA]</scope>
    <source>
        <strain evidence="6">CGMCC 1.10130</strain>
    </source>
</reference>
<dbReference type="PANTHER" id="PTHR11748">
    <property type="entry name" value="D-LACTATE DEHYDROGENASE"/>
    <property type="match status" value="1"/>
</dbReference>
<dbReference type="GO" id="GO:0071949">
    <property type="term" value="F:FAD binding"/>
    <property type="evidence" value="ECO:0007669"/>
    <property type="project" value="InterPro"/>
</dbReference>
<dbReference type="InterPro" id="IPR016164">
    <property type="entry name" value="FAD-linked_Oxase-like_C"/>
</dbReference>
<gene>
    <name evidence="5" type="ORF">GCM10011369_27650</name>
</gene>
<evidence type="ECO:0000256" key="3">
    <source>
        <dbReference type="ARBA" id="ARBA00022827"/>
    </source>
</evidence>
<dbReference type="SUPFAM" id="SSF55103">
    <property type="entry name" value="FAD-linked oxidases, C-terminal domain"/>
    <property type="match status" value="1"/>
</dbReference>
<keyword evidence="2" id="KW-0285">Flavoprotein</keyword>
<dbReference type="InterPro" id="IPR016170">
    <property type="entry name" value="Cytok_DH_C_sf"/>
</dbReference>
<feature type="domain" description="FAD-binding PCMH-type" evidence="4">
    <location>
        <begin position="32"/>
        <end position="227"/>
    </location>
</feature>
<evidence type="ECO:0000313" key="6">
    <source>
        <dbReference type="Proteomes" id="UP000619743"/>
    </source>
</evidence>
<dbReference type="InterPro" id="IPR036318">
    <property type="entry name" value="FAD-bd_PCMH-like_sf"/>
</dbReference>
<organism evidence="5 6">
    <name type="scientific">Neiella marina</name>
    <dbReference type="NCBI Taxonomy" id="508461"/>
    <lineage>
        <taxon>Bacteria</taxon>
        <taxon>Pseudomonadati</taxon>
        <taxon>Pseudomonadota</taxon>
        <taxon>Gammaproteobacteria</taxon>
        <taxon>Alteromonadales</taxon>
        <taxon>Echinimonadaceae</taxon>
        <taxon>Neiella</taxon>
    </lineage>
</organism>
<dbReference type="InterPro" id="IPR016167">
    <property type="entry name" value="FAD-bd_PCMH_sub1"/>
</dbReference>
<evidence type="ECO:0000259" key="4">
    <source>
        <dbReference type="PROSITE" id="PS51387"/>
    </source>
</evidence>
<dbReference type="InterPro" id="IPR016169">
    <property type="entry name" value="FAD-bd_PCMH_sub2"/>
</dbReference>
<dbReference type="Pfam" id="PF01565">
    <property type="entry name" value="FAD_binding_4"/>
    <property type="match status" value="1"/>
</dbReference>